<sequence>MAVTEPRNENQNVVEVEDLVVKFHVRSDSGKRTIVPVDHVSFSIKSGEVLALVGESGSGKSTIGRTLVRINRPAGGTIRFDGQDVSSIRGTALKEYRKNAQMVFQDPFGSLNPVKTIEKHLVFPLKKHRGYTGQTLYQKVGELLHQVGLTPVQEIRVKFPHELSGGQRQRLAIARALAVNPKLVVADEPISMLDVSIRAGILQLMNDLKREFGLSYLYITHDLASARYFGDRIMVMYGGKMMELADSKELIKNPLHPYTRLLLAATPGSHGNVNLTDQSNEAPNLDSERKGCPFAFRCPLATDICREEMPELKNQASASSRVGEHLVACHHSP</sequence>
<dbReference type="AlphaFoldDB" id="A0A0P9CW09"/>
<dbReference type="InterPro" id="IPR003439">
    <property type="entry name" value="ABC_transporter-like_ATP-bd"/>
</dbReference>
<dbReference type="NCBIfam" id="TIGR01727">
    <property type="entry name" value="oligo_HPY"/>
    <property type="match status" value="1"/>
</dbReference>
<dbReference type="Proteomes" id="UP000050482">
    <property type="component" value="Unassembled WGS sequence"/>
</dbReference>
<dbReference type="RefSeq" id="WP_054971205.1">
    <property type="nucleotide sequence ID" value="NZ_LJCO01000096.1"/>
</dbReference>
<dbReference type="SUPFAM" id="SSF52540">
    <property type="entry name" value="P-loop containing nucleoside triphosphate hydrolases"/>
    <property type="match status" value="1"/>
</dbReference>
<dbReference type="CDD" id="cd03257">
    <property type="entry name" value="ABC_NikE_OppD_transporters"/>
    <property type="match status" value="1"/>
</dbReference>
<protein>
    <submittedName>
        <fullName evidence="6">Peptide ABC transporter ATPase</fullName>
    </submittedName>
</protein>
<keyword evidence="4" id="KW-0067">ATP-binding</keyword>
<dbReference type="PANTHER" id="PTHR43776">
    <property type="entry name" value="TRANSPORT ATP-BINDING PROTEIN"/>
    <property type="match status" value="1"/>
</dbReference>
<evidence type="ECO:0000313" key="6">
    <source>
        <dbReference type="EMBL" id="KPV40843.1"/>
    </source>
</evidence>
<dbReference type="InterPro" id="IPR027417">
    <property type="entry name" value="P-loop_NTPase"/>
</dbReference>
<dbReference type="InterPro" id="IPR017871">
    <property type="entry name" value="ABC_transporter-like_CS"/>
</dbReference>
<dbReference type="Pfam" id="PF00005">
    <property type="entry name" value="ABC_tran"/>
    <property type="match status" value="1"/>
</dbReference>
<dbReference type="GO" id="GO:0005524">
    <property type="term" value="F:ATP binding"/>
    <property type="evidence" value="ECO:0007669"/>
    <property type="project" value="UniProtKB-KW"/>
</dbReference>
<feature type="domain" description="ABC transporter" evidence="5">
    <location>
        <begin position="14"/>
        <end position="263"/>
    </location>
</feature>
<dbReference type="InterPro" id="IPR003593">
    <property type="entry name" value="AAA+_ATPase"/>
</dbReference>
<dbReference type="FunFam" id="3.40.50.300:FF:000016">
    <property type="entry name" value="Oligopeptide ABC transporter ATP-binding component"/>
    <property type="match status" value="1"/>
</dbReference>
<organism evidence="6 7">
    <name type="scientific">Alicyclobacillus ferrooxydans</name>
    <dbReference type="NCBI Taxonomy" id="471514"/>
    <lineage>
        <taxon>Bacteria</taxon>
        <taxon>Bacillati</taxon>
        <taxon>Bacillota</taxon>
        <taxon>Bacilli</taxon>
        <taxon>Bacillales</taxon>
        <taxon>Alicyclobacillaceae</taxon>
        <taxon>Alicyclobacillus</taxon>
    </lineage>
</organism>
<dbReference type="SMART" id="SM00382">
    <property type="entry name" value="AAA"/>
    <property type="match status" value="1"/>
</dbReference>
<keyword evidence="3" id="KW-0547">Nucleotide-binding</keyword>
<evidence type="ECO:0000256" key="1">
    <source>
        <dbReference type="ARBA" id="ARBA00005417"/>
    </source>
</evidence>
<dbReference type="GO" id="GO:0055085">
    <property type="term" value="P:transmembrane transport"/>
    <property type="evidence" value="ECO:0007669"/>
    <property type="project" value="UniProtKB-ARBA"/>
</dbReference>
<evidence type="ECO:0000259" key="5">
    <source>
        <dbReference type="PROSITE" id="PS50893"/>
    </source>
</evidence>
<dbReference type="PATRIC" id="fig|471514.4.peg.1772"/>
<reference evidence="6 7" key="1">
    <citation type="submission" date="2015-09" db="EMBL/GenBank/DDBJ databases">
        <title>Draft genome sequence of Alicyclobacillus ferrooxydans DSM 22381.</title>
        <authorList>
            <person name="Hemp J."/>
        </authorList>
    </citation>
    <scope>NUCLEOTIDE SEQUENCE [LARGE SCALE GENOMIC DNA]</scope>
    <source>
        <strain evidence="6 7">TC-34</strain>
    </source>
</reference>
<dbReference type="GO" id="GO:0016887">
    <property type="term" value="F:ATP hydrolysis activity"/>
    <property type="evidence" value="ECO:0007669"/>
    <property type="project" value="InterPro"/>
</dbReference>
<comment type="caution">
    <text evidence="6">The sequence shown here is derived from an EMBL/GenBank/DDBJ whole genome shotgun (WGS) entry which is preliminary data.</text>
</comment>
<name>A0A0P9CW09_9BACL</name>
<dbReference type="PROSITE" id="PS00211">
    <property type="entry name" value="ABC_TRANSPORTER_1"/>
    <property type="match status" value="1"/>
</dbReference>
<proteinExistence type="inferred from homology"/>
<dbReference type="STRING" id="471514.AN477_21340"/>
<gene>
    <name evidence="6" type="ORF">AN477_21340</name>
</gene>
<accession>A0A0P9CW09</accession>
<keyword evidence="2" id="KW-0813">Transport</keyword>
<dbReference type="Pfam" id="PF08352">
    <property type="entry name" value="oligo_HPY"/>
    <property type="match status" value="1"/>
</dbReference>
<evidence type="ECO:0000313" key="7">
    <source>
        <dbReference type="Proteomes" id="UP000050482"/>
    </source>
</evidence>
<dbReference type="Gene3D" id="3.40.50.300">
    <property type="entry name" value="P-loop containing nucleotide triphosphate hydrolases"/>
    <property type="match status" value="1"/>
</dbReference>
<evidence type="ECO:0000256" key="4">
    <source>
        <dbReference type="ARBA" id="ARBA00022840"/>
    </source>
</evidence>
<dbReference type="PROSITE" id="PS50893">
    <property type="entry name" value="ABC_TRANSPORTER_2"/>
    <property type="match status" value="1"/>
</dbReference>
<evidence type="ECO:0000256" key="3">
    <source>
        <dbReference type="ARBA" id="ARBA00022741"/>
    </source>
</evidence>
<keyword evidence="7" id="KW-1185">Reference proteome</keyword>
<comment type="similarity">
    <text evidence="1">Belongs to the ABC transporter superfamily.</text>
</comment>
<dbReference type="GO" id="GO:0015833">
    <property type="term" value="P:peptide transport"/>
    <property type="evidence" value="ECO:0007669"/>
    <property type="project" value="InterPro"/>
</dbReference>
<dbReference type="OrthoDB" id="43981at2"/>
<dbReference type="InterPro" id="IPR050319">
    <property type="entry name" value="ABC_transp_ATP-bind"/>
</dbReference>
<dbReference type="InterPro" id="IPR013563">
    <property type="entry name" value="Oligopep_ABC_C"/>
</dbReference>
<dbReference type="EMBL" id="LJCO01000096">
    <property type="protein sequence ID" value="KPV40843.1"/>
    <property type="molecule type" value="Genomic_DNA"/>
</dbReference>
<evidence type="ECO:0000256" key="2">
    <source>
        <dbReference type="ARBA" id="ARBA00022448"/>
    </source>
</evidence>
<dbReference type="PANTHER" id="PTHR43776:SF8">
    <property type="entry name" value="ABC TRANSPORTER, ATP-BINDING PROTEIN"/>
    <property type="match status" value="1"/>
</dbReference>